<name>A0A835L7B6_SPOEX</name>
<feature type="domain" description="CHK kinase-like" evidence="1">
    <location>
        <begin position="132"/>
        <end position="323"/>
    </location>
</feature>
<dbReference type="PANTHER" id="PTHR11012">
    <property type="entry name" value="PROTEIN KINASE-LIKE DOMAIN-CONTAINING"/>
    <property type="match status" value="1"/>
</dbReference>
<dbReference type="SUPFAM" id="SSF56112">
    <property type="entry name" value="Protein kinase-like (PK-like)"/>
    <property type="match status" value="1"/>
</dbReference>
<dbReference type="Pfam" id="PF02958">
    <property type="entry name" value="EcKL"/>
    <property type="match status" value="1"/>
</dbReference>
<evidence type="ECO:0000313" key="3">
    <source>
        <dbReference type="Proteomes" id="UP000648187"/>
    </source>
</evidence>
<reference evidence="2" key="1">
    <citation type="submission" date="2020-08" db="EMBL/GenBank/DDBJ databases">
        <title>Spodoptera exigua strain:BAW_Kor-Di-RS1 Genome sequencing and assembly.</title>
        <authorList>
            <person name="Kim J."/>
            <person name="Nam H.Y."/>
            <person name="Kwon M."/>
            <person name="Choi J.H."/>
            <person name="Cho S.R."/>
            <person name="Kim G.-H."/>
        </authorList>
    </citation>
    <scope>NUCLEOTIDE SEQUENCE</scope>
    <source>
        <strain evidence="2">BAW_Kor-Di-RS1</strain>
        <tissue evidence="2">Whole-body</tissue>
    </source>
</reference>
<evidence type="ECO:0000259" key="1">
    <source>
        <dbReference type="SMART" id="SM00587"/>
    </source>
</evidence>
<sequence length="420" mass="48596">MAEYNFEGDITNINKRQLQYIHKVILEQNLKADKVVFNSFGQAGDNFGANVKRISIEGENGTMKMIVKIAPVDEIVRKSTFTEHLFHNEHVMYTEVLPKLVALQKAAGVPEEEHLRFAKCYGSQDEAPYEVIILEDLKESGHIMLNKYEPLQDTVVRDILKTFAIFHSLSHVLKIREPATYKCFEIKLRDVWALMSVTPEYTKSFIGFDDVTASIVDNETHRNIVKNKISNLFKLVLKLRKEEDKKYSVIQHGDAWTNNILFKVVDDQIGPPTMIDFQGAKRNNPVMDTIYMIFNCTDYETRTKNFYDWLDYYHTQLDKSLSYFGLKADVIYPKDQLDADVKKYSELIFGIALLTSNILNRDVNETQEILDSMEHSGLTELMSSLANTKMKDESEKRARKRIEGIIASYNEFGFFDHFET</sequence>
<evidence type="ECO:0000313" key="2">
    <source>
        <dbReference type="EMBL" id="KAF9422098.1"/>
    </source>
</evidence>
<dbReference type="AlphaFoldDB" id="A0A835L7B6"/>
<dbReference type="EMBL" id="JACKWZ010000019">
    <property type="protein sequence ID" value="KAF9422098.1"/>
    <property type="molecule type" value="Genomic_DNA"/>
</dbReference>
<comment type="caution">
    <text evidence="2">The sequence shown here is derived from an EMBL/GenBank/DDBJ whole genome shotgun (WGS) entry which is preliminary data.</text>
</comment>
<dbReference type="InterPro" id="IPR011009">
    <property type="entry name" value="Kinase-like_dom_sf"/>
</dbReference>
<proteinExistence type="predicted"/>
<organism evidence="2 3">
    <name type="scientific">Spodoptera exigua</name>
    <name type="common">Beet armyworm</name>
    <name type="synonym">Noctua fulgens</name>
    <dbReference type="NCBI Taxonomy" id="7107"/>
    <lineage>
        <taxon>Eukaryota</taxon>
        <taxon>Metazoa</taxon>
        <taxon>Ecdysozoa</taxon>
        <taxon>Arthropoda</taxon>
        <taxon>Hexapoda</taxon>
        <taxon>Insecta</taxon>
        <taxon>Pterygota</taxon>
        <taxon>Neoptera</taxon>
        <taxon>Endopterygota</taxon>
        <taxon>Lepidoptera</taxon>
        <taxon>Glossata</taxon>
        <taxon>Ditrysia</taxon>
        <taxon>Noctuoidea</taxon>
        <taxon>Noctuidae</taxon>
        <taxon>Amphipyrinae</taxon>
        <taxon>Spodoptera</taxon>
    </lineage>
</organism>
<dbReference type="Gene3D" id="3.90.1200.10">
    <property type="match status" value="1"/>
</dbReference>
<accession>A0A835L7B6</accession>
<dbReference type="Proteomes" id="UP000648187">
    <property type="component" value="Unassembled WGS sequence"/>
</dbReference>
<dbReference type="SMART" id="SM00587">
    <property type="entry name" value="CHK"/>
    <property type="match status" value="1"/>
</dbReference>
<dbReference type="InterPro" id="IPR004119">
    <property type="entry name" value="EcKL"/>
</dbReference>
<protein>
    <recommendedName>
        <fullName evidence="1">CHK kinase-like domain-containing protein</fullName>
    </recommendedName>
</protein>
<dbReference type="InterPro" id="IPR015897">
    <property type="entry name" value="CHK_kinase-like"/>
</dbReference>
<dbReference type="PANTHER" id="PTHR11012:SF30">
    <property type="entry name" value="PROTEIN KINASE-LIKE DOMAIN-CONTAINING"/>
    <property type="match status" value="1"/>
</dbReference>
<gene>
    <name evidence="2" type="ORF">HW555_002119</name>
</gene>
<keyword evidence="3" id="KW-1185">Reference proteome</keyword>